<evidence type="ECO:0000256" key="21">
    <source>
        <dbReference type="PIRNR" id="PIRNR001563"/>
    </source>
</evidence>
<evidence type="ECO:0000256" key="13">
    <source>
        <dbReference type="ARBA" id="ARBA00022909"/>
    </source>
</evidence>
<evidence type="ECO:0000256" key="17">
    <source>
        <dbReference type="ARBA" id="ARBA00047493"/>
    </source>
</evidence>
<comment type="catalytic activity">
    <reaction evidence="19">
        <text>(6R)-5,10-methylenetetrahydrofolyl-(gamma-L-Glu)(n) + L-glutamate + ATP = (6R)-5,10-methylenetetrahydrofolyl-(gamma-L-Glu)(n+1) + ADP + phosphate + H(+)</text>
        <dbReference type="Rhea" id="RHEA:51912"/>
        <dbReference type="Rhea" id="RHEA-COMP:13257"/>
        <dbReference type="Rhea" id="RHEA-COMP:13258"/>
        <dbReference type="ChEBI" id="CHEBI:15378"/>
        <dbReference type="ChEBI" id="CHEBI:29985"/>
        <dbReference type="ChEBI" id="CHEBI:30616"/>
        <dbReference type="ChEBI" id="CHEBI:43474"/>
        <dbReference type="ChEBI" id="CHEBI:136572"/>
        <dbReference type="ChEBI" id="CHEBI:456216"/>
        <dbReference type="EC" id="6.3.2.17"/>
    </reaction>
</comment>
<comment type="catalytic activity">
    <reaction evidence="18">
        <text>10-formyltetrahydrofolyl-(gamma-L-Glu)(n) + L-glutamate + ATP = 10-formyltetrahydrofolyl-(gamma-L-Glu)(n+1) + ADP + phosphate + H(+)</text>
        <dbReference type="Rhea" id="RHEA:51904"/>
        <dbReference type="Rhea" id="RHEA-COMP:13088"/>
        <dbReference type="Rhea" id="RHEA-COMP:14300"/>
        <dbReference type="ChEBI" id="CHEBI:15378"/>
        <dbReference type="ChEBI" id="CHEBI:29985"/>
        <dbReference type="ChEBI" id="CHEBI:30616"/>
        <dbReference type="ChEBI" id="CHEBI:43474"/>
        <dbReference type="ChEBI" id="CHEBI:134413"/>
        <dbReference type="ChEBI" id="CHEBI:456216"/>
        <dbReference type="EC" id="6.3.2.17"/>
    </reaction>
</comment>
<feature type="domain" description="Mur ligase central" evidence="23">
    <location>
        <begin position="51"/>
        <end position="265"/>
    </location>
</feature>
<evidence type="ECO:0000256" key="15">
    <source>
        <dbReference type="ARBA" id="ARBA00030592"/>
    </source>
</evidence>
<comment type="similarity">
    <text evidence="4 21">Belongs to the folylpolyglutamate synthase family.</text>
</comment>
<comment type="function">
    <text evidence="1">Functions in two distinct reactions of the de novo folate biosynthetic pathway. Catalyzes the addition of a glutamate residue to dihydropteroate (7,8-dihydropteroate or H2Pte) to form dihydrofolate (7,8-dihydrofolate monoglutamate or H2Pte-Glu). Also catalyzes successive additions of L-glutamate to tetrahydrofolate or 10-formyltetrahydrofolate or 5,10-methylenetetrahydrofolate, leading to folylpolyglutamate derivatives.</text>
</comment>
<evidence type="ECO:0000313" key="24">
    <source>
        <dbReference type="EMBL" id="MFD2201277.1"/>
    </source>
</evidence>
<evidence type="ECO:0000256" key="19">
    <source>
        <dbReference type="ARBA" id="ARBA00049035"/>
    </source>
</evidence>
<accession>A0ABW5B569</accession>
<evidence type="ECO:0000256" key="10">
    <source>
        <dbReference type="ARBA" id="ARBA00022741"/>
    </source>
</evidence>
<evidence type="ECO:0000259" key="22">
    <source>
        <dbReference type="Pfam" id="PF02875"/>
    </source>
</evidence>
<proteinExistence type="inferred from homology"/>
<dbReference type="Pfam" id="PF02875">
    <property type="entry name" value="Mur_ligase_C"/>
    <property type="match status" value="1"/>
</dbReference>
<keyword evidence="13" id="KW-0289">Folate biosynthesis</keyword>
<dbReference type="PANTHER" id="PTHR11136">
    <property type="entry name" value="FOLYLPOLYGLUTAMATE SYNTHASE-RELATED"/>
    <property type="match status" value="1"/>
</dbReference>
<evidence type="ECO:0000256" key="18">
    <source>
        <dbReference type="ARBA" id="ARBA00047808"/>
    </source>
</evidence>
<dbReference type="NCBIfam" id="TIGR01499">
    <property type="entry name" value="folC"/>
    <property type="match status" value="1"/>
</dbReference>
<comment type="pathway">
    <text evidence="2">Cofactor biosynthesis; tetrahydrofolate biosynthesis; 7,8-dihydrofolate from 2-amino-4-hydroxy-6-hydroxymethyl-7,8-dihydropteridine diphosphate and 4-aminobenzoate: step 2/2.</text>
</comment>
<dbReference type="SUPFAM" id="SSF53623">
    <property type="entry name" value="MurD-like peptide ligases, catalytic domain"/>
    <property type="match status" value="1"/>
</dbReference>
<comment type="pathway">
    <text evidence="3">Cofactor biosynthesis; tetrahydrofolylpolyglutamate biosynthesis.</text>
</comment>
<dbReference type="InterPro" id="IPR001645">
    <property type="entry name" value="Folylpolyglutamate_synth"/>
</dbReference>
<dbReference type="EMBL" id="JBHUIV010000010">
    <property type="protein sequence ID" value="MFD2201277.1"/>
    <property type="molecule type" value="Genomic_DNA"/>
</dbReference>
<evidence type="ECO:0000256" key="11">
    <source>
        <dbReference type="ARBA" id="ARBA00022840"/>
    </source>
</evidence>
<reference evidence="25" key="1">
    <citation type="journal article" date="2019" name="Int. J. Syst. Evol. Microbiol.">
        <title>The Global Catalogue of Microorganisms (GCM) 10K type strain sequencing project: providing services to taxonomists for standard genome sequencing and annotation.</title>
        <authorList>
            <consortium name="The Broad Institute Genomics Platform"/>
            <consortium name="The Broad Institute Genome Sequencing Center for Infectious Disease"/>
            <person name="Wu L."/>
            <person name="Ma J."/>
        </authorList>
    </citation>
    <scope>NUCLEOTIDE SEQUENCE [LARGE SCALE GENOMIC DNA]</scope>
    <source>
        <strain evidence="25">KCTC 19812</strain>
    </source>
</reference>
<feature type="domain" description="Mur ligase C-terminal" evidence="22">
    <location>
        <begin position="302"/>
        <end position="419"/>
    </location>
</feature>
<dbReference type="PIRSF" id="PIRSF001563">
    <property type="entry name" value="Folylpolyglu_synth"/>
    <property type="match status" value="1"/>
</dbReference>
<dbReference type="InterPro" id="IPR018109">
    <property type="entry name" value="Folylpolyglutamate_synth_CS"/>
</dbReference>
<dbReference type="EC" id="6.3.2.17" evidence="6"/>
<comment type="catalytic activity">
    <reaction evidence="17">
        <text>(6S)-5,6,7,8-tetrahydrofolyl-(gamma-L-Glu)(n) + L-glutamate + ATP = (6S)-5,6,7,8-tetrahydrofolyl-(gamma-L-Glu)(n+1) + ADP + phosphate + H(+)</text>
        <dbReference type="Rhea" id="RHEA:10580"/>
        <dbReference type="Rhea" id="RHEA-COMP:14738"/>
        <dbReference type="Rhea" id="RHEA-COMP:14740"/>
        <dbReference type="ChEBI" id="CHEBI:15378"/>
        <dbReference type="ChEBI" id="CHEBI:29985"/>
        <dbReference type="ChEBI" id="CHEBI:30616"/>
        <dbReference type="ChEBI" id="CHEBI:43474"/>
        <dbReference type="ChEBI" id="CHEBI:141005"/>
        <dbReference type="ChEBI" id="CHEBI:456216"/>
        <dbReference type="EC" id="6.3.2.17"/>
    </reaction>
</comment>
<keyword evidence="9" id="KW-0479">Metal-binding</keyword>
<dbReference type="Gene3D" id="3.90.190.20">
    <property type="entry name" value="Mur ligase, C-terminal domain"/>
    <property type="match status" value="1"/>
</dbReference>
<dbReference type="InterPro" id="IPR004101">
    <property type="entry name" value="Mur_ligase_C"/>
</dbReference>
<dbReference type="PROSITE" id="PS01012">
    <property type="entry name" value="FOLYLPOLYGLU_SYNT_2"/>
    <property type="match status" value="1"/>
</dbReference>
<evidence type="ECO:0000256" key="5">
    <source>
        <dbReference type="ARBA" id="ARBA00013023"/>
    </source>
</evidence>
<dbReference type="RefSeq" id="WP_380801195.1">
    <property type="nucleotide sequence ID" value="NZ_JBHUIV010000010.1"/>
</dbReference>
<keyword evidence="12" id="KW-0460">Magnesium</keyword>
<gene>
    <name evidence="24" type="ORF">ACFSKV_06850</name>
</gene>
<keyword evidence="8 21" id="KW-0436">Ligase</keyword>
<dbReference type="PANTHER" id="PTHR11136:SF0">
    <property type="entry name" value="DIHYDROFOLATE SYNTHETASE-RELATED"/>
    <property type="match status" value="1"/>
</dbReference>
<dbReference type="PROSITE" id="PS01011">
    <property type="entry name" value="FOLYLPOLYGLU_SYNT_1"/>
    <property type="match status" value="1"/>
</dbReference>
<evidence type="ECO:0000259" key="23">
    <source>
        <dbReference type="Pfam" id="PF08245"/>
    </source>
</evidence>
<dbReference type="InterPro" id="IPR013221">
    <property type="entry name" value="Mur_ligase_cen"/>
</dbReference>
<organism evidence="24 25">
    <name type="scientific">Shivajiella indica</name>
    <dbReference type="NCBI Taxonomy" id="872115"/>
    <lineage>
        <taxon>Bacteria</taxon>
        <taxon>Pseudomonadati</taxon>
        <taxon>Bacteroidota</taxon>
        <taxon>Cytophagia</taxon>
        <taxon>Cytophagales</taxon>
        <taxon>Cyclobacteriaceae</taxon>
        <taxon>Shivajiella</taxon>
    </lineage>
</organism>
<evidence type="ECO:0000256" key="12">
    <source>
        <dbReference type="ARBA" id="ARBA00022842"/>
    </source>
</evidence>
<evidence type="ECO:0000256" key="2">
    <source>
        <dbReference type="ARBA" id="ARBA00004799"/>
    </source>
</evidence>
<evidence type="ECO:0000256" key="8">
    <source>
        <dbReference type="ARBA" id="ARBA00022598"/>
    </source>
</evidence>
<dbReference type="InterPro" id="IPR036615">
    <property type="entry name" value="Mur_ligase_C_dom_sf"/>
</dbReference>
<evidence type="ECO:0000256" key="9">
    <source>
        <dbReference type="ARBA" id="ARBA00022723"/>
    </source>
</evidence>
<dbReference type="Gene3D" id="3.40.1190.10">
    <property type="entry name" value="Mur-like, catalytic domain"/>
    <property type="match status" value="1"/>
</dbReference>
<dbReference type="GO" id="GO:0016874">
    <property type="term" value="F:ligase activity"/>
    <property type="evidence" value="ECO:0007669"/>
    <property type="project" value="UniProtKB-KW"/>
</dbReference>
<keyword evidence="25" id="KW-1185">Reference proteome</keyword>
<protein>
    <recommendedName>
        <fullName evidence="7">Dihydrofolate synthase/folylpolyglutamate synthase</fullName>
        <ecNumber evidence="5">6.3.2.12</ecNumber>
        <ecNumber evidence="6">6.3.2.17</ecNumber>
    </recommendedName>
    <alternativeName>
        <fullName evidence="16">Folylpoly-gamma-glutamate synthetase-dihydrofolate synthetase</fullName>
    </alternativeName>
    <alternativeName>
        <fullName evidence="14">Folylpolyglutamate synthetase</fullName>
    </alternativeName>
    <alternativeName>
        <fullName evidence="15">Tetrahydrofolylpolyglutamate synthase</fullName>
    </alternativeName>
</protein>
<keyword evidence="10 21" id="KW-0547">Nucleotide-binding</keyword>
<evidence type="ECO:0000256" key="3">
    <source>
        <dbReference type="ARBA" id="ARBA00005150"/>
    </source>
</evidence>
<evidence type="ECO:0000256" key="4">
    <source>
        <dbReference type="ARBA" id="ARBA00008276"/>
    </source>
</evidence>
<dbReference type="Pfam" id="PF08245">
    <property type="entry name" value="Mur_ligase_M"/>
    <property type="match status" value="1"/>
</dbReference>
<dbReference type="SUPFAM" id="SSF53244">
    <property type="entry name" value="MurD-like peptide ligases, peptide-binding domain"/>
    <property type="match status" value="1"/>
</dbReference>
<evidence type="ECO:0000256" key="6">
    <source>
        <dbReference type="ARBA" id="ARBA00013025"/>
    </source>
</evidence>
<dbReference type="EC" id="6.3.2.12" evidence="5"/>
<name>A0ABW5B569_9BACT</name>
<evidence type="ECO:0000313" key="25">
    <source>
        <dbReference type="Proteomes" id="UP001597414"/>
    </source>
</evidence>
<evidence type="ECO:0000256" key="1">
    <source>
        <dbReference type="ARBA" id="ARBA00002714"/>
    </source>
</evidence>
<evidence type="ECO:0000256" key="7">
    <source>
        <dbReference type="ARBA" id="ARBA00019357"/>
    </source>
</evidence>
<dbReference type="Proteomes" id="UP001597414">
    <property type="component" value="Unassembled WGS sequence"/>
</dbReference>
<dbReference type="InterPro" id="IPR036565">
    <property type="entry name" value="Mur-like_cat_sf"/>
</dbReference>
<evidence type="ECO:0000256" key="16">
    <source>
        <dbReference type="ARBA" id="ARBA00032510"/>
    </source>
</evidence>
<evidence type="ECO:0000256" key="14">
    <source>
        <dbReference type="ARBA" id="ARBA00030048"/>
    </source>
</evidence>
<evidence type="ECO:0000256" key="20">
    <source>
        <dbReference type="ARBA" id="ARBA00049161"/>
    </source>
</evidence>
<comment type="catalytic activity">
    <reaction evidence="20">
        <text>7,8-dihydropteroate + L-glutamate + ATP = 7,8-dihydrofolate + ADP + phosphate + H(+)</text>
        <dbReference type="Rhea" id="RHEA:23584"/>
        <dbReference type="ChEBI" id="CHEBI:15378"/>
        <dbReference type="ChEBI" id="CHEBI:17839"/>
        <dbReference type="ChEBI" id="CHEBI:29985"/>
        <dbReference type="ChEBI" id="CHEBI:30616"/>
        <dbReference type="ChEBI" id="CHEBI:43474"/>
        <dbReference type="ChEBI" id="CHEBI:57451"/>
        <dbReference type="ChEBI" id="CHEBI:456216"/>
        <dbReference type="EC" id="6.3.2.12"/>
    </reaction>
</comment>
<comment type="caution">
    <text evidence="24">The sequence shown here is derived from an EMBL/GenBank/DDBJ whole genome shotgun (WGS) entry which is preliminary data.</text>
</comment>
<keyword evidence="11 21" id="KW-0067">ATP-binding</keyword>
<sequence length="429" mass="47998">MTYQETLDYLFNALPMFQRIGAAAFKKDLGNTYAFCAHLDNPQDKIKTVHVAGTNGKGSTSHAICSVLMEAGYKVGLYTSPHLKSFTERIKINGKDIPEQDVVDFVEKNLGFMEDLRPSFFEMTVAMAFWFFAKEEVDIAVIEVGMGGRLDSTNVIVPEVSVITNIGFDHVQFLGDTLPKIAGEKAGIIKPHVPVVISTKQEETTAVFLDKAEKSQSPISFAEENYPVKNIGKSETGKNLYKIQNGSKILFYELDLLGNYQAKNLPGILNAIQVLKEKGWQISEENIAKGLSKVQKNTGLKGRWQILGESPWVVCDTGHNEDGIKYILEQIREYPFNQLYMVIGMVNDKDVTKILSMLPNKAYYIFCQANIPRAMDAFDLEKRAKEFELEGEVIQDVNEALETAKKKADKEDFIFVGGSTFVVAEINEL</sequence>